<evidence type="ECO:0000313" key="3">
    <source>
        <dbReference type="Proteomes" id="UP000092583"/>
    </source>
</evidence>
<dbReference type="EMBL" id="KI669460">
    <property type="protein sequence ID" value="OCF60206.1"/>
    <property type="molecule type" value="Genomic_DNA"/>
</dbReference>
<proteinExistence type="predicted"/>
<feature type="compositionally biased region" description="Basic residues" evidence="1">
    <location>
        <begin position="160"/>
        <end position="169"/>
    </location>
</feature>
<feature type="compositionally biased region" description="Basic and acidic residues" evidence="1">
    <location>
        <begin position="281"/>
        <end position="294"/>
    </location>
</feature>
<feature type="compositionally biased region" description="Basic and acidic residues" evidence="1">
    <location>
        <begin position="216"/>
        <end position="225"/>
    </location>
</feature>
<dbReference type="Proteomes" id="UP000092583">
    <property type="component" value="Unassembled WGS sequence"/>
</dbReference>
<dbReference type="AlphaFoldDB" id="A0A1B9IXE8"/>
<evidence type="ECO:0000256" key="1">
    <source>
        <dbReference type="SAM" id="MobiDB-lite"/>
    </source>
</evidence>
<feature type="compositionally biased region" description="Polar residues" evidence="1">
    <location>
        <begin position="246"/>
        <end position="257"/>
    </location>
</feature>
<protein>
    <submittedName>
        <fullName evidence="2">Uncharacterized protein</fullName>
    </submittedName>
</protein>
<feature type="compositionally biased region" description="Low complexity" evidence="1">
    <location>
        <begin position="39"/>
        <end position="48"/>
    </location>
</feature>
<dbReference type="STRING" id="1331196.A0A1B9IXE8"/>
<sequence>MPLYKLTEKRMKKRAREDEDGITDLKAAMRDMGEDVDGSESGSGSEGWSESDSDDDEEDEDEDEDKNEDEDEEQDEDEDSDGDEDGGFDVDVEGLESGSDEEDEDIDEEDDASSSSSSSPTLTDPIYPSPHNTSENLCVLCPDKVLKNDQMTKVHLESKLHKRSLKRYSVRLSTNPPPGDADPREVVDEILAEMDSGEIDVEPKADKKGMSTAQKESGDMDVEKKDKKRIRSNKKQHQEEKAKKLISSNSKDTNQQEEGQEAGEKLNRKARRLLALQNGEIDTKKETKEKQKQK</sequence>
<reference evidence="2 3" key="1">
    <citation type="submission" date="2013-07" db="EMBL/GenBank/DDBJ databases">
        <title>The Genome Sequence of Kwoniella mangroviensis CBS10435.</title>
        <authorList>
            <consortium name="The Broad Institute Genome Sequencing Platform"/>
            <person name="Cuomo C."/>
            <person name="Litvintseva A."/>
            <person name="Chen Y."/>
            <person name="Heitman J."/>
            <person name="Sun S."/>
            <person name="Springer D."/>
            <person name="Dromer F."/>
            <person name="Young S.K."/>
            <person name="Zeng Q."/>
            <person name="Gargeya S."/>
            <person name="Fitzgerald M."/>
            <person name="Abouelleil A."/>
            <person name="Alvarado L."/>
            <person name="Berlin A.M."/>
            <person name="Chapman S.B."/>
            <person name="Dewar J."/>
            <person name="Goldberg J."/>
            <person name="Griggs A."/>
            <person name="Gujja S."/>
            <person name="Hansen M."/>
            <person name="Howarth C."/>
            <person name="Imamovic A."/>
            <person name="Larimer J."/>
            <person name="McCowan C."/>
            <person name="Murphy C."/>
            <person name="Pearson M."/>
            <person name="Priest M."/>
            <person name="Roberts A."/>
            <person name="Saif S."/>
            <person name="Shea T."/>
            <person name="Sykes S."/>
            <person name="Wortman J."/>
            <person name="Nusbaum C."/>
            <person name="Birren B."/>
        </authorList>
    </citation>
    <scope>NUCLEOTIDE SEQUENCE [LARGE SCALE GENOMIC DNA]</scope>
    <source>
        <strain evidence="2 3">CBS 10435</strain>
    </source>
</reference>
<feature type="region of interest" description="Disordered" evidence="1">
    <location>
        <begin position="157"/>
        <end position="294"/>
    </location>
</feature>
<gene>
    <name evidence="2" type="ORF">L486_02886</name>
</gene>
<reference evidence="3" key="2">
    <citation type="submission" date="2013-12" db="EMBL/GenBank/DDBJ databases">
        <title>Evolution of pathogenesis and genome organization in the Tremellales.</title>
        <authorList>
            <person name="Cuomo C."/>
            <person name="Litvintseva A."/>
            <person name="Heitman J."/>
            <person name="Chen Y."/>
            <person name="Sun S."/>
            <person name="Springer D."/>
            <person name="Dromer F."/>
            <person name="Young S."/>
            <person name="Zeng Q."/>
            <person name="Chapman S."/>
            <person name="Gujja S."/>
            <person name="Saif S."/>
            <person name="Birren B."/>
        </authorList>
    </citation>
    <scope>NUCLEOTIDE SEQUENCE [LARGE SCALE GENOMIC DNA]</scope>
    <source>
        <strain evidence="3">CBS 10435</strain>
    </source>
</reference>
<evidence type="ECO:0000313" key="2">
    <source>
        <dbReference type="EMBL" id="OCF60206.1"/>
    </source>
</evidence>
<name>A0A1B9IXE8_9TREE</name>
<feature type="compositionally biased region" description="Acidic residues" evidence="1">
    <location>
        <begin position="49"/>
        <end position="112"/>
    </location>
</feature>
<accession>A0A1B9IXE8</accession>
<dbReference type="OrthoDB" id="2576622at2759"/>
<feature type="compositionally biased region" description="Basic residues" evidence="1">
    <location>
        <begin position="226"/>
        <end position="235"/>
    </location>
</feature>
<keyword evidence="3" id="KW-1185">Reference proteome</keyword>
<feature type="compositionally biased region" description="Acidic residues" evidence="1">
    <location>
        <begin position="188"/>
        <end position="200"/>
    </location>
</feature>
<feature type="region of interest" description="Disordered" evidence="1">
    <location>
        <begin position="1"/>
        <end position="136"/>
    </location>
</feature>
<organism evidence="2 3">
    <name type="scientific">Kwoniella mangroviensis CBS 10435</name>
    <dbReference type="NCBI Taxonomy" id="1331196"/>
    <lineage>
        <taxon>Eukaryota</taxon>
        <taxon>Fungi</taxon>
        <taxon>Dikarya</taxon>
        <taxon>Basidiomycota</taxon>
        <taxon>Agaricomycotina</taxon>
        <taxon>Tremellomycetes</taxon>
        <taxon>Tremellales</taxon>
        <taxon>Cryptococcaceae</taxon>
        <taxon>Kwoniella</taxon>
    </lineage>
</organism>